<sequence length="23" mass="2481">MKAGDGGHGDWENVLNDGLFYKG</sequence>
<name>A0A392SJV3_9FABA</name>
<feature type="non-terminal residue" evidence="1">
    <location>
        <position position="23"/>
    </location>
</feature>
<proteinExistence type="predicted"/>
<dbReference type="Proteomes" id="UP000265520">
    <property type="component" value="Unassembled WGS sequence"/>
</dbReference>
<dbReference type="AlphaFoldDB" id="A0A392SJV3"/>
<keyword evidence="2" id="KW-1185">Reference proteome</keyword>
<organism evidence="1 2">
    <name type="scientific">Trifolium medium</name>
    <dbReference type="NCBI Taxonomy" id="97028"/>
    <lineage>
        <taxon>Eukaryota</taxon>
        <taxon>Viridiplantae</taxon>
        <taxon>Streptophyta</taxon>
        <taxon>Embryophyta</taxon>
        <taxon>Tracheophyta</taxon>
        <taxon>Spermatophyta</taxon>
        <taxon>Magnoliopsida</taxon>
        <taxon>eudicotyledons</taxon>
        <taxon>Gunneridae</taxon>
        <taxon>Pentapetalae</taxon>
        <taxon>rosids</taxon>
        <taxon>fabids</taxon>
        <taxon>Fabales</taxon>
        <taxon>Fabaceae</taxon>
        <taxon>Papilionoideae</taxon>
        <taxon>50 kb inversion clade</taxon>
        <taxon>NPAAA clade</taxon>
        <taxon>Hologalegina</taxon>
        <taxon>IRL clade</taxon>
        <taxon>Trifolieae</taxon>
        <taxon>Trifolium</taxon>
    </lineage>
</organism>
<dbReference type="EMBL" id="LXQA010396905">
    <property type="protein sequence ID" value="MCI49153.1"/>
    <property type="molecule type" value="Genomic_DNA"/>
</dbReference>
<evidence type="ECO:0000313" key="1">
    <source>
        <dbReference type="EMBL" id="MCI49153.1"/>
    </source>
</evidence>
<comment type="caution">
    <text evidence="1">The sequence shown here is derived from an EMBL/GenBank/DDBJ whole genome shotgun (WGS) entry which is preliminary data.</text>
</comment>
<evidence type="ECO:0000313" key="2">
    <source>
        <dbReference type="Proteomes" id="UP000265520"/>
    </source>
</evidence>
<reference evidence="1 2" key="1">
    <citation type="journal article" date="2018" name="Front. Plant Sci.">
        <title>Red Clover (Trifolium pratense) and Zigzag Clover (T. medium) - A Picture of Genomic Similarities and Differences.</title>
        <authorList>
            <person name="Dluhosova J."/>
            <person name="Istvanek J."/>
            <person name="Nedelnik J."/>
            <person name="Repkova J."/>
        </authorList>
    </citation>
    <scope>NUCLEOTIDE SEQUENCE [LARGE SCALE GENOMIC DNA]</scope>
    <source>
        <strain evidence="2">cv. 10/8</strain>
        <tissue evidence="1">Leaf</tissue>
    </source>
</reference>
<protein>
    <submittedName>
        <fullName evidence="1">Uncharacterized protein</fullName>
    </submittedName>
</protein>
<accession>A0A392SJV3</accession>